<keyword evidence="1" id="KW-0732">Signal</keyword>
<feature type="chain" id="PRO_5022213383" description="Cell wall-binding repeat-containing protein" evidence="1">
    <location>
        <begin position="25"/>
        <end position="631"/>
    </location>
</feature>
<dbReference type="AlphaFoldDB" id="A0A516G7L3"/>
<proteinExistence type="predicted"/>
<dbReference type="Gene3D" id="3.40.50.12090">
    <property type="match status" value="2"/>
</dbReference>
<dbReference type="KEGG" id="orz:FNH13_03320"/>
<dbReference type="InterPro" id="IPR051922">
    <property type="entry name" value="Bact_Sporulation_Assoc"/>
</dbReference>
<dbReference type="Pfam" id="PF04122">
    <property type="entry name" value="CW_binding_2"/>
    <property type="match status" value="3"/>
</dbReference>
<accession>A0A516G7L3</accession>
<name>A0A516G7L3_9MICO</name>
<evidence type="ECO:0008006" key="4">
    <source>
        <dbReference type="Google" id="ProtNLM"/>
    </source>
</evidence>
<dbReference type="Proteomes" id="UP000315395">
    <property type="component" value="Chromosome"/>
</dbReference>
<dbReference type="SUPFAM" id="SSF48239">
    <property type="entry name" value="Terpenoid cyclases/Protein prenyltransferases"/>
    <property type="match status" value="1"/>
</dbReference>
<gene>
    <name evidence="2" type="ORF">FNH13_03320</name>
</gene>
<dbReference type="InterPro" id="IPR007253">
    <property type="entry name" value="Cell_wall-bd_2"/>
</dbReference>
<organism evidence="2 3">
    <name type="scientific">Ornithinimicrobium ciconiae</name>
    <dbReference type="NCBI Taxonomy" id="2594265"/>
    <lineage>
        <taxon>Bacteria</taxon>
        <taxon>Bacillati</taxon>
        <taxon>Actinomycetota</taxon>
        <taxon>Actinomycetes</taxon>
        <taxon>Micrococcales</taxon>
        <taxon>Ornithinimicrobiaceae</taxon>
        <taxon>Ornithinimicrobium</taxon>
    </lineage>
</organism>
<sequence length="631" mass="62009">MSRTLALALAAAGSLSLLSPAALAAPNDPDSTAQDPAAVAAADDPVAAAAAGQYVATHVPADGNLGGPGGSADAALALLATGGHDDQVALLVDYLESQAVSYAGAGGPAAGKLALVAAATGADATDFGGVDLIAAIQGSIAADGSCGSWGFAFGNALCILGLERNGVDVPTSLLGSSYSFQDPETGAFGFFAGESFTPEADATGLMLSALSGVADVKDSSGSAVDRDAALSAAAARNYLVDAQTAEGYWQNYSPINATGLVAPALQTVGVPSDDAVAWLGGQQLADGGLPNVMDGGTSNLMATTQGLLPFTGQSYLSVGAGGTDTVDLVVHPDLVERIGGANRYETAAAASADAFEPGVDTVYVATGADFADALSGSALAGHLGAPVLLVKPDGVPAVTATELERLAPGKVVVLGGTAAVSDAVMAQVGTHAEGNVERVSGANRYATAAAVAARFTPGEHLYVATGAQYADALAASAAAGAAGEPVLLVTAHGVPNATAETIASIDPTRITVVGGTGAVPAEVVTELEQLAEVTRVAGTDRYATAAALSELRPQADGAVLATGQDYPDALTGAAYAAQGNVPVLLVKPDAVPAATRSELHRTAARELLVLGGTGAVSTHVTAVLEELNYAD</sequence>
<dbReference type="PANTHER" id="PTHR30032">
    <property type="entry name" value="N-ACETYLMURAMOYL-L-ALANINE AMIDASE-RELATED"/>
    <property type="match status" value="1"/>
</dbReference>
<dbReference type="InterPro" id="IPR008930">
    <property type="entry name" value="Terpenoid_cyclase/PrenylTrfase"/>
</dbReference>
<evidence type="ECO:0000256" key="1">
    <source>
        <dbReference type="SAM" id="SignalP"/>
    </source>
</evidence>
<reference evidence="2 3" key="1">
    <citation type="submission" date="2019-07" db="EMBL/GenBank/DDBJ databases">
        <title>complete genome sequencing of Ornithinimicrobium sp. H23M54.</title>
        <authorList>
            <person name="Bae J.-W."/>
            <person name="Lee S.-Y."/>
        </authorList>
    </citation>
    <scope>NUCLEOTIDE SEQUENCE [LARGE SCALE GENOMIC DNA]</scope>
    <source>
        <strain evidence="2 3">H23M54</strain>
    </source>
</reference>
<dbReference type="RefSeq" id="WP_143782143.1">
    <property type="nucleotide sequence ID" value="NZ_CP041616.1"/>
</dbReference>
<feature type="signal peptide" evidence="1">
    <location>
        <begin position="1"/>
        <end position="24"/>
    </location>
</feature>
<dbReference type="Gene3D" id="1.50.10.20">
    <property type="match status" value="1"/>
</dbReference>
<evidence type="ECO:0000313" key="2">
    <source>
        <dbReference type="EMBL" id="QDO87485.1"/>
    </source>
</evidence>
<dbReference type="OrthoDB" id="4862208at2"/>
<evidence type="ECO:0000313" key="3">
    <source>
        <dbReference type="Proteomes" id="UP000315395"/>
    </source>
</evidence>
<dbReference type="EMBL" id="CP041616">
    <property type="protein sequence ID" value="QDO87485.1"/>
    <property type="molecule type" value="Genomic_DNA"/>
</dbReference>
<protein>
    <recommendedName>
        <fullName evidence="4">Cell wall-binding repeat-containing protein</fullName>
    </recommendedName>
</protein>
<keyword evidence="3" id="KW-1185">Reference proteome</keyword>
<dbReference type="PANTHER" id="PTHR30032:SF1">
    <property type="entry name" value="N-ACETYLMURAMOYL-L-ALANINE AMIDASE LYTC"/>
    <property type="match status" value="1"/>
</dbReference>